<keyword evidence="2" id="KW-1185">Reference proteome</keyword>
<organism evidence="1 2">
    <name type="scientific">Hypsizygus marmoreus</name>
    <name type="common">White beech mushroom</name>
    <name type="synonym">Agaricus marmoreus</name>
    <dbReference type="NCBI Taxonomy" id="39966"/>
    <lineage>
        <taxon>Eukaryota</taxon>
        <taxon>Fungi</taxon>
        <taxon>Dikarya</taxon>
        <taxon>Basidiomycota</taxon>
        <taxon>Agaricomycotina</taxon>
        <taxon>Agaricomycetes</taxon>
        <taxon>Agaricomycetidae</taxon>
        <taxon>Agaricales</taxon>
        <taxon>Tricholomatineae</taxon>
        <taxon>Lyophyllaceae</taxon>
        <taxon>Hypsizygus</taxon>
    </lineage>
</organism>
<reference evidence="1" key="1">
    <citation type="submission" date="2018-04" db="EMBL/GenBank/DDBJ databases">
        <title>Whole genome sequencing of Hypsizygus marmoreus.</title>
        <authorList>
            <person name="Choi I.-G."/>
            <person name="Min B."/>
            <person name="Kim J.-G."/>
            <person name="Kim S."/>
            <person name="Oh Y.-L."/>
            <person name="Kong W.-S."/>
            <person name="Park H."/>
            <person name="Jeong J."/>
            <person name="Song E.-S."/>
        </authorList>
    </citation>
    <scope>NUCLEOTIDE SEQUENCE [LARGE SCALE GENOMIC DNA]</scope>
    <source>
        <strain evidence="1">51987-8</strain>
    </source>
</reference>
<proteinExistence type="predicted"/>
<name>A0A369J838_HYPMA</name>
<sequence>MPNIGNLSRYATKAHAHRVLGNFGKALDELGRALRRPDLEEEKLIVGLLTKAQMELGERLYPETKEKFDVWMDDVLSNDPESAERMKGVGKAWYTSC</sequence>
<comment type="caution">
    <text evidence="1">The sequence shown here is derived from an EMBL/GenBank/DDBJ whole genome shotgun (WGS) entry which is preliminary data.</text>
</comment>
<accession>A0A369J838</accession>
<dbReference type="AlphaFoldDB" id="A0A369J838"/>
<gene>
    <name evidence="1" type="ORF">Hypma_000458</name>
</gene>
<evidence type="ECO:0000313" key="1">
    <source>
        <dbReference type="EMBL" id="RDB18239.1"/>
    </source>
</evidence>
<dbReference type="EMBL" id="LUEZ02000106">
    <property type="protein sequence ID" value="RDB18239.1"/>
    <property type="molecule type" value="Genomic_DNA"/>
</dbReference>
<protein>
    <submittedName>
        <fullName evidence="1">Uncharacterized protein</fullName>
    </submittedName>
</protein>
<dbReference type="InParanoid" id="A0A369J838"/>
<evidence type="ECO:0000313" key="2">
    <source>
        <dbReference type="Proteomes" id="UP000076154"/>
    </source>
</evidence>
<dbReference type="Proteomes" id="UP000076154">
    <property type="component" value="Unassembled WGS sequence"/>
</dbReference>